<reference evidence="2" key="1">
    <citation type="submission" date="2021-07" db="EMBL/GenBank/DDBJ databases">
        <title>Characterization of violacein-producing bacteria and related species.</title>
        <authorList>
            <person name="Wilson H.S."/>
            <person name="De Leon M.E."/>
        </authorList>
    </citation>
    <scope>NUCLEOTIDE SEQUENCE</scope>
    <source>
        <strain evidence="2">HSC-15S17</strain>
    </source>
</reference>
<accession>A0AA41L9M1</accession>
<name>A0AA41L9M1_9BURK</name>
<gene>
    <name evidence="2" type="ORF">KVP70_20890</name>
</gene>
<organism evidence="2 3">
    <name type="scientific">Duganella violaceipulchra</name>
    <dbReference type="NCBI Taxonomy" id="2849652"/>
    <lineage>
        <taxon>Bacteria</taxon>
        <taxon>Pseudomonadati</taxon>
        <taxon>Pseudomonadota</taxon>
        <taxon>Betaproteobacteria</taxon>
        <taxon>Burkholderiales</taxon>
        <taxon>Oxalobacteraceae</taxon>
        <taxon>Telluria group</taxon>
        <taxon>Duganella</taxon>
    </lineage>
</organism>
<comment type="caution">
    <text evidence="2">The sequence shown here is derived from an EMBL/GenBank/DDBJ whole genome shotgun (WGS) entry which is preliminary data.</text>
</comment>
<dbReference type="Proteomes" id="UP001155901">
    <property type="component" value="Unassembled WGS sequence"/>
</dbReference>
<evidence type="ECO:0000313" key="3">
    <source>
        <dbReference type="Proteomes" id="UP001155901"/>
    </source>
</evidence>
<dbReference type="EMBL" id="JAHTGR010000011">
    <property type="protein sequence ID" value="MBV6323395.1"/>
    <property type="molecule type" value="Genomic_DNA"/>
</dbReference>
<sequence>MVACIFGLLMMVALERVAYYRRAGDEAGVQALVTNMRSALSGKVMALQAQGREQDIAALAGANPVAWLERPPDNYVGELRPDAAKSVKAGNWYFDLEQQKLKFVRGAQENLLNGASKNICFKVESLRLPSKNANAGRPPGGNPGVALNEVPE</sequence>
<protein>
    <submittedName>
        <fullName evidence="2">Type II secretion system protein</fullName>
    </submittedName>
</protein>
<dbReference type="AlphaFoldDB" id="A0AA41L9M1"/>
<evidence type="ECO:0000256" key="1">
    <source>
        <dbReference type="SAM" id="MobiDB-lite"/>
    </source>
</evidence>
<feature type="region of interest" description="Disordered" evidence="1">
    <location>
        <begin position="130"/>
        <end position="152"/>
    </location>
</feature>
<evidence type="ECO:0000313" key="2">
    <source>
        <dbReference type="EMBL" id="MBV6323395.1"/>
    </source>
</evidence>
<proteinExistence type="predicted"/>